<reference evidence="8 9" key="1">
    <citation type="journal article" date="2007" name="Nature">
        <title>Evolution of genes and genomes on the Drosophila phylogeny.</title>
        <authorList>
            <consortium name="Drosophila 12 Genomes Consortium"/>
            <person name="Clark A.G."/>
            <person name="Eisen M.B."/>
            <person name="Smith D.R."/>
            <person name="Bergman C.M."/>
            <person name="Oliver B."/>
            <person name="Markow T.A."/>
            <person name="Kaufman T.C."/>
            <person name="Kellis M."/>
            <person name="Gelbart W."/>
            <person name="Iyer V.N."/>
            <person name="Pollard D.A."/>
            <person name="Sackton T.B."/>
            <person name="Larracuente A.M."/>
            <person name="Singh N.D."/>
            <person name="Abad J.P."/>
            <person name="Abt D.N."/>
            <person name="Adryan B."/>
            <person name="Aguade M."/>
            <person name="Akashi H."/>
            <person name="Anderson W.W."/>
            <person name="Aquadro C.F."/>
            <person name="Ardell D.H."/>
            <person name="Arguello R."/>
            <person name="Artieri C.G."/>
            <person name="Barbash D.A."/>
            <person name="Barker D."/>
            <person name="Barsanti P."/>
            <person name="Batterham P."/>
            <person name="Batzoglou S."/>
            <person name="Begun D."/>
            <person name="Bhutkar A."/>
            <person name="Blanco E."/>
            <person name="Bosak S.A."/>
            <person name="Bradley R.K."/>
            <person name="Brand A.D."/>
            <person name="Brent M.R."/>
            <person name="Brooks A.N."/>
            <person name="Brown R.H."/>
            <person name="Butlin R.K."/>
            <person name="Caggese C."/>
            <person name="Calvi B.R."/>
            <person name="Bernardo de Carvalho A."/>
            <person name="Caspi A."/>
            <person name="Castrezana S."/>
            <person name="Celniker S.E."/>
            <person name="Chang J.L."/>
            <person name="Chapple C."/>
            <person name="Chatterji S."/>
            <person name="Chinwalla A."/>
            <person name="Civetta A."/>
            <person name="Clifton S.W."/>
            <person name="Comeron J.M."/>
            <person name="Costello J.C."/>
            <person name="Coyne J.A."/>
            <person name="Daub J."/>
            <person name="David R.G."/>
            <person name="Delcher A.L."/>
            <person name="Delehaunty K."/>
            <person name="Do C.B."/>
            <person name="Ebling H."/>
            <person name="Edwards K."/>
            <person name="Eickbush T."/>
            <person name="Evans J.D."/>
            <person name="Filipski A."/>
            <person name="Findeiss S."/>
            <person name="Freyhult E."/>
            <person name="Fulton L."/>
            <person name="Fulton R."/>
            <person name="Garcia A.C."/>
            <person name="Gardiner A."/>
            <person name="Garfield D.A."/>
            <person name="Garvin B.E."/>
            <person name="Gibson G."/>
            <person name="Gilbert D."/>
            <person name="Gnerre S."/>
            <person name="Godfrey J."/>
            <person name="Good R."/>
            <person name="Gotea V."/>
            <person name="Gravely B."/>
            <person name="Greenberg A.J."/>
            <person name="Griffiths-Jones S."/>
            <person name="Gross S."/>
            <person name="Guigo R."/>
            <person name="Gustafson E.A."/>
            <person name="Haerty W."/>
            <person name="Hahn M.W."/>
            <person name="Halligan D.L."/>
            <person name="Halpern A.L."/>
            <person name="Halter G.M."/>
            <person name="Han M.V."/>
            <person name="Heger A."/>
            <person name="Hillier L."/>
            <person name="Hinrichs A.S."/>
            <person name="Holmes I."/>
            <person name="Hoskins R.A."/>
            <person name="Hubisz M.J."/>
            <person name="Hultmark D."/>
            <person name="Huntley M.A."/>
            <person name="Jaffe D.B."/>
            <person name="Jagadeeshan S."/>
            <person name="Jeck W.R."/>
            <person name="Johnson J."/>
            <person name="Jones C.D."/>
            <person name="Jordan W.C."/>
            <person name="Karpen G.H."/>
            <person name="Kataoka E."/>
            <person name="Keightley P.D."/>
            <person name="Kheradpour P."/>
            <person name="Kirkness E.F."/>
            <person name="Koerich L.B."/>
            <person name="Kristiansen K."/>
            <person name="Kudrna D."/>
            <person name="Kulathinal R.J."/>
            <person name="Kumar S."/>
            <person name="Kwok R."/>
            <person name="Lander E."/>
            <person name="Langley C.H."/>
            <person name="Lapoint R."/>
            <person name="Lazzaro B.P."/>
            <person name="Lee S.J."/>
            <person name="Levesque L."/>
            <person name="Li R."/>
            <person name="Lin C.F."/>
            <person name="Lin M.F."/>
            <person name="Lindblad-Toh K."/>
            <person name="Llopart A."/>
            <person name="Long M."/>
            <person name="Low L."/>
            <person name="Lozovsky E."/>
            <person name="Lu J."/>
            <person name="Luo M."/>
            <person name="Machado C.A."/>
            <person name="Makalowski W."/>
            <person name="Marzo M."/>
            <person name="Matsuda M."/>
            <person name="Matzkin L."/>
            <person name="McAllister B."/>
            <person name="McBride C.S."/>
            <person name="McKernan B."/>
            <person name="McKernan K."/>
            <person name="Mendez-Lago M."/>
            <person name="Minx P."/>
            <person name="Mollenhauer M.U."/>
            <person name="Montooth K."/>
            <person name="Mount S.M."/>
            <person name="Mu X."/>
            <person name="Myers E."/>
            <person name="Negre B."/>
            <person name="Newfeld S."/>
            <person name="Nielsen R."/>
            <person name="Noor M.A."/>
            <person name="O'Grady P."/>
            <person name="Pachter L."/>
            <person name="Papaceit M."/>
            <person name="Parisi M.J."/>
            <person name="Parisi M."/>
            <person name="Parts L."/>
            <person name="Pedersen J.S."/>
            <person name="Pesole G."/>
            <person name="Phillippy A.M."/>
            <person name="Ponting C.P."/>
            <person name="Pop M."/>
            <person name="Porcelli D."/>
            <person name="Powell J.R."/>
            <person name="Prohaska S."/>
            <person name="Pruitt K."/>
            <person name="Puig M."/>
            <person name="Quesneville H."/>
            <person name="Ram K.R."/>
            <person name="Rand D."/>
            <person name="Rasmussen M.D."/>
            <person name="Reed L.K."/>
            <person name="Reenan R."/>
            <person name="Reily A."/>
            <person name="Remington K.A."/>
            <person name="Rieger T.T."/>
            <person name="Ritchie M.G."/>
            <person name="Robin C."/>
            <person name="Rogers Y.H."/>
            <person name="Rohde C."/>
            <person name="Rozas J."/>
            <person name="Rubenfield M.J."/>
            <person name="Ruiz A."/>
            <person name="Russo S."/>
            <person name="Salzberg S.L."/>
            <person name="Sanchez-Gracia A."/>
            <person name="Saranga D.J."/>
            <person name="Sato H."/>
            <person name="Schaeffer S.W."/>
            <person name="Schatz M.C."/>
            <person name="Schlenke T."/>
            <person name="Schwartz R."/>
            <person name="Segarra C."/>
            <person name="Singh R.S."/>
            <person name="Sirot L."/>
            <person name="Sirota M."/>
            <person name="Sisneros N.B."/>
            <person name="Smith C.D."/>
            <person name="Smith T.F."/>
            <person name="Spieth J."/>
            <person name="Stage D.E."/>
            <person name="Stark A."/>
            <person name="Stephan W."/>
            <person name="Strausberg R.L."/>
            <person name="Strempel S."/>
            <person name="Sturgill D."/>
            <person name="Sutton G."/>
            <person name="Sutton G.G."/>
            <person name="Tao W."/>
            <person name="Teichmann S."/>
            <person name="Tobari Y.N."/>
            <person name="Tomimura Y."/>
            <person name="Tsolas J.M."/>
            <person name="Valente V.L."/>
            <person name="Venter E."/>
            <person name="Venter J.C."/>
            <person name="Vicario S."/>
            <person name="Vieira F.G."/>
            <person name="Vilella A.J."/>
            <person name="Villasante A."/>
            <person name="Walenz B."/>
            <person name="Wang J."/>
            <person name="Wasserman M."/>
            <person name="Watts T."/>
            <person name="Wilson D."/>
            <person name="Wilson R.K."/>
            <person name="Wing R.A."/>
            <person name="Wolfner M.F."/>
            <person name="Wong A."/>
            <person name="Wong G.K."/>
            <person name="Wu C.I."/>
            <person name="Wu G."/>
            <person name="Yamamoto D."/>
            <person name="Yang H.P."/>
            <person name="Yang S.P."/>
            <person name="Yorke J.A."/>
            <person name="Yoshida K."/>
            <person name="Zdobnov E."/>
            <person name="Zhang P."/>
            <person name="Zhang Y."/>
            <person name="Zimin A.V."/>
            <person name="Baldwin J."/>
            <person name="Abdouelleil A."/>
            <person name="Abdulkadir J."/>
            <person name="Abebe A."/>
            <person name="Abera B."/>
            <person name="Abreu J."/>
            <person name="Acer S.C."/>
            <person name="Aftuck L."/>
            <person name="Alexander A."/>
            <person name="An P."/>
            <person name="Anderson E."/>
            <person name="Anderson S."/>
            <person name="Arachi H."/>
            <person name="Azer M."/>
            <person name="Bachantsang P."/>
            <person name="Barry A."/>
            <person name="Bayul T."/>
            <person name="Berlin A."/>
            <person name="Bessette D."/>
            <person name="Bloom T."/>
            <person name="Blye J."/>
            <person name="Boguslavskiy L."/>
            <person name="Bonnet C."/>
            <person name="Boukhgalter B."/>
            <person name="Bourzgui I."/>
            <person name="Brown A."/>
            <person name="Cahill P."/>
            <person name="Channer S."/>
            <person name="Cheshatsang Y."/>
            <person name="Chuda L."/>
            <person name="Citroen M."/>
            <person name="Collymore A."/>
            <person name="Cooke P."/>
            <person name="Costello M."/>
            <person name="D'Aco K."/>
            <person name="Daza R."/>
            <person name="De Haan G."/>
            <person name="DeGray S."/>
            <person name="DeMaso C."/>
            <person name="Dhargay N."/>
            <person name="Dooley K."/>
            <person name="Dooley E."/>
            <person name="Doricent M."/>
            <person name="Dorje P."/>
            <person name="Dorjee K."/>
            <person name="Dupes A."/>
            <person name="Elong R."/>
            <person name="Falk J."/>
            <person name="Farina A."/>
            <person name="Faro S."/>
            <person name="Ferguson D."/>
            <person name="Fisher S."/>
            <person name="Foley C.D."/>
            <person name="Franke A."/>
            <person name="Friedrich D."/>
            <person name="Gadbois L."/>
            <person name="Gearin G."/>
            <person name="Gearin C.R."/>
            <person name="Giannoukos G."/>
            <person name="Goode T."/>
            <person name="Graham J."/>
            <person name="Grandbois E."/>
            <person name="Grewal S."/>
            <person name="Gyaltsen K."/>
            <person name="Hafez N."/>
            <person name="Hagos B."/>
            <person name="Hall J."/>
            <person name="Henson C."/>
            <person name="Hollinger A."/>
            <person name="Honan T."/>
            <person name="Huard M.D."/>
            <person name="Hughes L."/>
            <person name="Hurhula B."/>
            <person name="Husby M.E."/>
            <person name="Kamat A."/>
            <person name="Kanga B."/>
            <person name="Kashin S."/>
            <person name="Khazanovich D."/>
            <person name="Kisner P."/>
            <person name="Lance K."/>
            <person name="Lara M."/>
            <person name="Lee W."/>
            <person name="Lennon N."/>
            <person name="Letendre F."/>
            <person name="LeVine R."/>
            <person name="Lipovsky A."/>
            <person name="Liu X."/>
            <person name="Liu J."/>
            <person name="Liu S."/>
            <person name="Lokyitsang T."/>
            <person name="Lokyitsang Y."/>
            <person name="Lubonja R."/>
            <person name="Lui A."/>
            <person name="MacDonald P."/>
            <person name="Magnisalis V."/>
            <person name="Maru K."/>
            <person name="Matthews C."/>
            <person name="McCusker W."/>
            <person name="McDonough S."/>
            <person name="Mehta T."/>
            <person name="Meldrim J."/>
            <person name="Meneus L."/>
            <person name="Mihai O."/>
            <person name="Mihalev A."/>
            <person name="Mihova T."/>
            <person name="Mittelman R."/>
            <person name="Mlenga V."/>
            <person name="Montmayeur A."/>
            <person name="Mulrain L."/>
            <person name="Navidi A."/>
            <person name="Naylor J."/>
            <person name="Negash T."/>
            <person name="Nguyen T."/>
            <person name="Nguyen N."/>
            <person name="Nicol R."/>
            <person name="Norbu C."/>
            <person name="Norbu N."/>
            <person name="Novod N."/>
            <person name="O'Neill B."/>
            <person name="Osman S."/>
            <person name="Markiewicz E."/>
            <person name="Oyono O.L."/>
            <person name="Patti C."/>
            <person name="Phunkhang P."/>
            <person name="Pierre F."/>
            <person name="Priest M."/>
            <person name="Raghuraman S."/>
            <person name="Rege F."/>
            <person name="Reyes R."/>
            <person name="Rise C."/>
            <person name="Rogov P."/>
            <person name="Ross K."/>
            <person name="Ryan E."/>
            <person name="Settipalli S."/>
            <person name="Shea T."/>
            <person name="Sherpa N."/>
            <person name="Shi L."/>
            <person name="Shih D."/>
            <person name="Sparrow T."/>
            <person name="Spaulding J."/>
            <person name="Stalker J."/>
            <person name="Stange-Thomann N."/>
            <person name="Stavropoulos S."/>
            <person name="Stone C."/>
            <person name="Strader C."/>
            <person name="Tesfaye S."/>
            <person name="Thomson T."/>
            <person name="Thoulutsang Y."/>
            <person name="Thoulutsang D."/>
            <person name="Topham K."/>
            <person name="Topping I."/>
            <person name="Tsamla T."/>
            <person name="Vassiliev H."/>
            <person name="Vo A."/>
            <person name="Wangchuk T."/>
            <person name="Wangdi T."/>
            <person name="Weiand M."/>
            <person name="Wilkinson J."/>
            <person name="Wilson A."/>
            <person name="Yadav S."/>
            <person name="Young G."/>
            <person name="Yu Q."/>
            <person name="Zembek L."/>
            <person name="Zhong D."/>
            <person name="Zimmer A."/>
            <person name="Zwirko Z."/>
            <person name="Jaffe D.B."/>
            <person name="Alvarez P."/>
            <person name="Brockman W."/>
            <person name="Butler J."/>
            <person name="Chin C."/>
            <person name="Gnerre S."/>
            <person name="Grabherr M."/>
            <person name="Kleber M."/>
            <person name="Mauceli E."/>
            <person name="MacCallum I."/>
        </authorList>
    </citation>
    <scope>NUCLEOTIDE SEQUENCE [LARGE SCALE GENOMIC DNA]</scope>
    <source>
        <strain evidence="9">Tucson 14024-0371.13</strain>
    </source>
</reference>
<gene>
    <name evidence="8" type="primary">Dana\GF17820</name>
    <name evidence="8" type="synonym">dana_GLEANR_19082</name>
    <name evidence="8" type="ORF">GF17820</name>
</gene>
<proteinExistence type="predicted"/>
<dbReference type="EMBL" id="CH902617">
    <property type="protein sequence ID" value="EDV42106.2"/>
    <property type="molecule type" value="Genomic_DNA"/>
</dbReference>
<protein>
    <recommendedName>
        <fullName evidence="7">TIR domain-containing protein</fullName>
    </recommendedName>
</protein>
<dbReference type="AlphaFoldDB" id="B3M0U1"/>
<dbReference type="Proteomes" id="UP000007801">
    <property type="component" value="Unassembled WGS sequence"/>
</dbReference>
<evidence type="ECO:0000313" key="8">
    <source>
        <dbReference type="EMBL" id="EDV42106.2"/>
    </source>
</evidence>
<evidence type="ECO:0000256" key="4">
    <source>
        <dbReference type="ARBA" id="ARBA00022989"/>
    </source>
</evidence>
<evidence type="ECO:0000256" key="1">
    <source>
        <dbReference type="ARBA" id="ARBA00004167"/>
    </source>
</evidence>
<dbReference type="Pfam" id="PF13676">
    <property type="entry name" value="TIR_2"/>
    <property type="match status" value="1"/>
</dbReference>
<evidence type="ECO:0000256" key="3">
    <source>
        <dbReference type="ARBA" id="ARBA00022729"/>
    </source>
</evidence>
<dbReference type="Gene3D" id="3.80.10.10">
    <property type="entry name" value="Ribonuclease Inhibitor"/>
    <property type="match status" value="3"/>
</dbReference>
<dbReference type="GO" id="GO:0005886">
    <property type="term" value="C:plasma membrane"/>
    <property type="evidence" value="ECO:0007669"/>
    <property type="project" value="TreeGrafter"/>
</dbReference>
<dbReference type="PANTHER" id="PTHR24365">
    <property type="entry name" value="TOLL-LIKE RECEPTOR"/>
    <property type="match status" value="1"/>
</dbReference>
<dbReference type="InterPro" id="IPR035897">
    <property type="entry name" value="Toll_tir_struct_dom_sf"/>
</dbReference>
<dbReference type="Gene3D" id="3.40.50.10140">
    <property type="entry name" value="Toll/interleukin-1 receptor homology (TIR) domain"/>
    <property type="match status" value="1"/>
</dbReference>
<dbReference type="GO" id="GO:0007165">
    <property type="term" value="P:signal transduction"/>
    <property type="evidence" value="ECO:0007669"/>
    <property type="project" value="InterPro"/>
</dbReference>
<evidence type="ECO:0000259" key="7">
    <source>
        <dbReference type="PROSITE" id="PS50104"/>
    </source>
</evidence>
<evidence type="ECO:0000256" key="2">
    <source>
        <dbReference type="ARBA" id="ARBA00022692"/>
    </source>
</evidence>
<feature type="transmembrane region" description="Helical" evidence="6">
    <location>
        <begin position="444"/>
        <end position="465"/>
    </location>
</feature>
<organism evidence="8 9">
    <name type="scientific">Drosophila ananassae</name>
    <name type="common">Fruit fly</name>
    <dbReference type="NCBI Taxonomy" id="7217"/>
    <lineage>
        <taxon>Eukaryota</taxon>
        <taxon>Metazoa</taxon>
        <taxon>Ecdysozoa</taxon>
        <taxon>Arthropoda</taxon>
        <taxon>Hexapoda</taxon>
        <taxon>Insecta</taxon>
        <taxon>Pterygota</taxon>
        <taxon>Neoptera</taxon>
        <taxon>Endopterygota</taxon>
        <taxon>Diptera</taxon>
        <taxon>Brachycera</taxon>
        <taxon>Muscomorpha</taxon>
        <taxon>Ephydroidea</taxon>
        <taxon>Drosophilidae</taxon>
        <taxon>Drosophila</taxon>
        <taxon>Sophophora</taxon>
    </lineage>
</organism>
<dbReference type="InterPro" id="IPR000157">
    <property type="entry name" value="TIR_dom"/>
</dbReference>
<keyword evidence="4 6" id="KW-1133">Transmembrane helix</keyword>
<dbReference type="PANTHER" id="PTHR24365:SF530">
    <property type="entry name" value="MSTPROX-RELATED"/>
    <property type="match status" value="1"/>
</dbReference>
<keyword evidence="5 6" id="KW-0472">Membrane</keyword>
<feature type="domain" description="TIR" evidence="7">
    <location>
        <begin position="492"/>
        <end position="627"/>
    </location>
</feature>
<dbReference type="PRINTS" id="PR01537">
    <property type="entry name" value="INTRLKN1R1F"/>
</dbReference>
<dbReference type="SUPFAM" id="SSF52058">
    <property type="entry name" value="L domain-like"/>
    <property type="match status" value="1"/>
</dbReference>
<dbReference type="InParanoid" id="B3M0U1"/>
<dbReference type="eggNOG" id="KOG4641">
    <property type="taxonomic scope" value="Eukaryota"/>
</dbReference>
<evidence type="ECO:0000256" key="5">
    <source>
        <dbReference type="ARBA" id="ARBA00023136"/>
    </source>
</evidence>
<dbReference type="InterPro" id="IPR032675">
    <property type="entry name" value="LRR_dom_sf"/>
</dbReference>
<name>B3M0U1_DROAN</name>
<keyword evidence="2 6" id="KW-0812">Transmembrane</keyword>
<dbReference type="SMART" id="SM00255">
    <property type="entry name" value="TIR"/>
    <property type="match status" value="1"/>
</dbReference>
<evidence type="ECO:0000313" key="9">
    <source>
        <dbReference type="Proteomes" id="UP000007801"/>
    </source>
</evidence>
<evidence type="ECO:0000256" key="6">
    <source>
        <dbReference type="SAM" id="Phobius"/>
    </source>
</evidence>
<accession>B3M0U1</accession>
<dbReference type="OrthoDB" id="9985615at2759"/>
<dbReference type="STRING" id="7217.B3M0U1"/>
<dbReference type="HOGENOM" id="CLU_014808_0_0_1"/>
<dbReference type="GO" id="GO:0038023">
    <property type="term" value="F:signaling receptor activity"/>
    <property type="evidence" value="ECO:0007669"/>
    <property type="project" value="TreeGrafter"/>
</dbReference>
<keyword evidence="3" id="KW-0732">Signal</keyword>
<comment type="subcellular location">
    <subcellularLocation>
        <location evidence="1">Membrane</location>
        <topology evidence="1">Single-pass membrane protein</topology>
    </subcellularLocation>
</comment>
<sequence>MVFLVPPILPIPISFIKKTSLNFQNNNLQYLPNNTLIGYNNLYALDVSKNLITGLEINRLPKNLDYLDVSFNKIDTLSNEVIEYLKNVLVFKQFGNLWVVECDNAPLRDFLRDLSGHVHFEGITSSRAVKNGKAKMLPYVTNPVNQTHIMVIKNINQPNEQRVLFSDEQLLMQISSKDEYTRQMANKLLDILDREINHDKYEKIILKHLGEPCINKCECCYDQNMKTPLSLHMSQANVEKIYIGGLPKSLADVDLSMNRLQSLDDDAVDFLRQNKVSVNLKNNPWKCDCKTRKFLSFLRDQDPEEYNVVIDRCDIAPEDCPASCVCCLNTSIWTSFIVDCREQGLLNVPEISEKVTYLDLRNNSITGMSIMDREMLERNSQAAELRLFLSGNPWTCECIDLDFVFFMKNISNKIEDFTNVQCLGIEKALVSVEESDICPSALPYYLTLALTLIILIIFINFLVWFRHPILIWFYEHDICLSLAGREEMDQKKKFDAFLCFTHMDEDLVGEFVEKLETCRPRFTLCFYLRDWLLGVSIPDCITRSVKDSRRIIILMTNNFLKSTWGRLEFRLALHATSEDRCKRLIVVLYPEVTNFDDLDSELRTYMVFNTYLKRNDPNFWNKLIYSMPHSKLNQNSVHLEETTI</sequence>
<dbReference type="PROSITE" id="PS50104">
    <property type="entry name" value="TIR"/>
    <property type="match status" value="1"/>
</dbReference>
<dbReference type="SUPFAM" id="SSF52200">
    <property type="entry name" value="Toll/Interleukin receptor TIR domain"/>
    <property type="match status" value="1"/>
</dbReference>
<keyword evidence="9" id="KW-1185">Reference proteome</keyword>